<keyword evidence="2" id="KW-1185">Reference proteome</keyword>
<dbReference type="Proteomes" id="UP001168821">
    <property type="component" value="Unassembled WGS sequence"/>
</dbReference>
<evidence type="ECO:0000313" key="2">
    <source>
        <dbReference type="Proteomes" id="UP001168821"/>
    </source>
</evidence>
<proteinExistence type="predicted"/>
<protein>
    <submittedName>
        <fullName evidence="1">Uncharacterized protein</fullName>
    </submittedName>
</protein>
<gene>
    <name evidence="1" type="ORF">Zmor_016433</name>
</gene>
<evidence type="ECO:0000313" key="1">
    <source>
        <dbReference type="EMBL" id="KAJ3634490.1"/>
    </source>
</evidence>
<comment type="caution">
    <text evidence="1">The sequence shown here is derived from an EMBL/GenBank/DDBJ whole genome shotgun (WGS) entry which is preliminary data.</text>
</comment>
<reference evidence="1" key="1">
    <citation type="journal article" date="2023" name="G3 (Bethesda)">
        <title>Whole genome assemblies of Zophobas morio and Tenebrio molitor.</title>
        <authorList>
            <person name="Kaur S."/>
            <person name="Stinson S.A."/>
            <person name="diCenzo G.C."/>
        </authorList>
    </citation>
    <scope>NUCLEOTIDE SEQUENCE</scope>
    <source>
        <strain evidence="1">QUZm001</strain>
    </source>
</reference>
<accession>A0AA38M087</accession>
<organism evidence="1 2">
    <name type="scientific">Zophobas morio</name>
    <dbReference type="NCBI Taxonomy" id="2755281"/>
    <lineage>
        <taxon>Eukaryota</taxon>
        <taxon>Metazoa</taxon>
        <taxon>Ecdysozoa</taxon>
        <taxon>Arthropoda</taxon>
        <taxon>Hexapoda</taxon>
        <taxon>Insecta</taxon>
        <taxon>Pterygota</taxon>
        <taxon>Neoptera</taxon>
        <taxon>Endopterygota</taxon>
        <taxon>Coleoptera</taxon>
        <taxon>Polyphaga</taxon>
        <taxon>Cucujiformia</taxon>
        <taxon>Tenebrionidae</taxon>
        <taxon>Zophobas</taxon>
    </lineage>
</organism>
<dbReference type="AlphaFoldDB" id="A0AA38M087"/>
<name>A0AA38M087_9CUCU</name>
<sequence length="79" mass="9287">MSEEINVNKEVLEKNDYAFRENSFLNEISYVAKKDEVCQKAVGQFKRKTVDSVVEVAKRKAMERRLRREKHRSDGEPPT</sequence>
<dbReference type="EMBL" id="JALNTZ010000429">
    <property type="protein sequence ID" value="KAJ3634490.1"/>
    <property type="molecule type" value="Genomic_DNA"/>
</dbReference>